<dbReference type="OrthoDB" id="1699659at2759"/>
<dbReference type="Proteomes" id="UP001152561">
    <property type="component" value="Unassembled WGS sequence"/>
</dbReference>
<dbReference type="AlphaFoldDB" id="A0A9Q1MEI3"/>
<protein>
    <submittedName>
        <fullName evidence="2">Uncharacterized protein</fullName>
    </submittedName>
</protein>
<dbReference type="InterPro" id="IPR001806">
    <property type="entry name" value="Small_GTPase"/>
</dbReference>
<dbReference type="Gene3D" id="3.40.50.300">
    <property type="entry name" value="P-loop containing nucleotide triphosphate hydrolases"/>
    <property type="match status" value="1"/>
</dbReference>
<gene>
    <name evidence="2" type="ORF">K7X08_002969</name>
</gene>
<dbReference type="GO" id="GO:0003924">
    <property type="term" value="F:GTPase activity"/>
    <property type="evidence" value="ECO:0007669"/>
    <property type="project" value="InterPro"/>
</dbReference>
<reference evidence="3" key="1">
    <citation type="journal article" date="2023" name="Proc. Natl. Acad. Sci. U.S.A.">
        <title>Genomic and structural basis for evolution of tropane alkaloid biosynthesis.</title>
        <authorList>
            <person name="Wanga Y.-J."/>
            <person name="Taina T."/>
            <person name="Yua J.-Y."/>
            <person name="Lia J."/>
            <person name="Xua B."/>
            <person name="Chenc J."/>
            <person name="D'Auriad J.C."/>
            <person name="Huanga J.-P."/>
            <person name="Huanga S.-X."/>
        </authorList>
    </citation>
    <scope>NUCLEOTIDE SEQUENCE [LARGE SCALE GENOMIC DNA]</scope>
    <source>
        <strain evidence="3">cv. KIB-2019</strain>
    </source>
</reference>
<dbReference type="InterPro" id="IPR027417">
    <property type="entry name" value="P-loop_NTPase"/>
</dbReference>
<evidence type="ECO:0000313" key="2">
    <source>
        <dbReference type="EMBL" id="KAJ8557344.1"/>
    </source>
</evidence>
<keyword evidence="1" id="KW-0732">Signal</keyword>
<accession>A0A9Q1MEI3</accession>
<dbReference type="EMBL" id="JAJAGQ010000007">
    <property type="protein sequence ID" value="KAJ8557344.1"/>
    <property type="molecule type" value="Genomic_DNA"/>
</dbReference>
<keyword evidence="3" id="KW-1185">Reference proteome</keyword>
<name>A0A9Q1MEI3_9SOLA</name>
<sequence length="105" mass="11796">MLSKKKSLFLFGLLVRTTVWPVETEGSQKGGADCCILVYDVNVPKSFETLQHWHEESIKQVSEKKVKEWCASRPSVDEEMPSHCQLQRIPESGSGIEQQRGGCAC</sequence>
<proteinExistence type="predicted"/>
<comment type="caution">
    <text evidence="2">The sequence shown here is derived from an EMBL/GenBank/DDBJ whole genome shotgun (WGS) entry which is preliminary data.</text>
</comment>
<evidence type="ECO:0000313" key="3">
    <source>
        <dbReference type="Proteomes" id="UP001152561"/>
    </source>
</evidence>
<dbReference type="Pfam" id="PF00071">
    <property type="entry name" value="Ras"/>
    <property type="match status" value="1"/>
</dbReference>
<feature type="chain" id="PRO_5040334648" evidence="1">
    <location>
        <begin position="25"/>
        <end position="105"/>
    </location>
</feature>
<dbReference type="GO" id="GO:0005525">
    <property type="term" value="F:GTP binding"/>
    <property type="evidence" value="ECO:0007669"/>
    <property type="project" value="InterPro"/>
</dbReference>
<feature type="signal peptide" evidence="1">
    <location>
        <begin position="1"/>
        <end position="24"/>
    </location>
</feature>
<evidence type="ECO:0000256" key="1">
    <source>
        <dbReference type="SAM" id="SignalP"/>
    </source>
</evidence>
<dbReference type="SUPFAM" id="SSF52540">
    <property type="entry name" value="P-loop containing nucleoside triphosphate hydrolases"/>
    <property type="match status" value="1"/>
</dbReference>
<organism evidence="2 3">
    <name type="scientific">Anisodus acutangulus</name>
    <dbReference type="NCBI Taxonomy" id="402998"/>
    <lineage>
        <taxon>Eukaryota</taxon>
        <taxon>Viridiplantae</taxon>
        <taxon>Streptophyta</taxon>
        <taxon>Embryophyta</taxon>
        <taxon>Tracheophyta</taxon>
        <taxon>Spermatophyta</taxon>
        <taxon>Magnoliopsida</taxon>
        <taxon>eudicotyledons</taxon>
        <taxon>Gunneridae</taxon>
        <taxon>Pentapetalae</taxon>
        <taxon>asterids</taxon>
        <taxon>lamiids</taxon>
        <taxon>Solanales</taxon>
        <taxon>Solanaceae</taxon>
        <taxon>Solanoideae</taxon>
        <taxon>Hyoscyameae</taxon>
        <taxon>Anisodus</taxon>
    </lineage>
</organism>